<dbReference type="EMBL" id="GBRH01169840">
    <property type="protein sequence ID" value="JAE28056.1"/>
    <property type="molecule type" value="Transcribed_RNA"/>
</dbReference>
<feature type="compositionally biased region" description="Polar residues" evidence="1">
    <location>
        <begin position="37"/>
        <end position="51"/>
    </location>
</feature>
<sequence>MAMCCPCRSRLFALGSIVATGRSLCAGSADRPRTPHGSCSRTSHRPTPTFSSRTSCFIRRGEVLWTRLLAAPISVARRANQQELLQMQNRKAKGRRS</sequence>
<dbReference type="AlphaFoldDB" id="A0A0A9GZQ1"/>
<reference evidence="2" key="2">
    <citation type="journal article" date="2015" name="Data Brief">
        <title>Shoot transcriptome of the giant reed, Arundo donax.</title>
        <authorList>
            <person name="Barrero R.A."/>
            <person name="Guerrero F.D."/>
            <person name="Moolhuijzen P."/>
            <person name="Goolsby J.A."/>
            <person name="Tidwell J."/>
            <person name="Bellgard S.E."/>
            <person name="Bellgard M.I."/>
        </authorList>
    </citation>
    <scope>NUCLEOTIDE SEQUENCE</scope>
    <source>
        <tissue evidence="2">Shoot tissue taken approximately 20 cm above the soil surface</tissue>
    </source>
</reference>
<name>A0A0A9GZQ1_ARUDO</name>
<feature type="region of interest" description="Disordered" evidence="1">
    <location>
        <begin position="27"/>
        <end position="51"/>
    </location>
</feature>
<evidence type="ECO:0000313" key="2">
    <source>
        <dbReference type="EMBL" id="JAE28056.1"/>
    </source>
</evidence>
<protein>
    <submittedName>
        <fullName evidence="2">Uncharacterized protein</fullName>
    </submittedName>
</protein>
<organism evidence="2">
    <name type="scientific">Arundo donax</name>
    <name type="common">Giant reed</name>
    <name type="synonym">Donax arundinaceus</name>
    <dbReference type="NCBI Taxonomy" id="35708"/>
    <lineage>
        <taxon>Eukaryota</taxon>
        <taxon>Viridiplantae</taxon>
        <taxon>Streptophyta</taxon>
        <taxon>Embryophyta</taxon>
        <taxon>Tracheophyta</taxon>
        <taxon>Spermatophyta</taxon>
        <taxon>Magnoliopsida</taxon>
        <taxon>Liliopsida</taxon>
        <taxon>Poales</taxon>
        <taxon>Poaceae</taxon>
        <taxon>PACMAD clade</taxon>
        <taxon>Arundinoideae</taxon>
        <taxon>Arundineae</taxon>
        <taxon>Arundo</taxon>
    </lineage>
</organism>
<reference evidence="2" key="1">
    <citation type="submission" date="2014-09" db="EMBL/GenBank/DDBJ databases">
        <authorList>
            <person name="Magalhaes I.L.F."/>
            <person name="Oliveira U."/>
            <person name="Santos F.R."/>
            <person name="Vidigal T.H.D.A."/>
            <person name="Brescovit A.D."/>
            <person name="Santos A.J."/>
        </authorList>
    </citation>
    <scope>NUCLEOTIDE SEQUENCE</scope>
    <source>
        <tissue evidence="2">Shoot tissue taken approximately 20 cm above the soil surface</tissue>
    </source>
</reference>
<evidence type="ECO:0000256" key="1">
    <source>
        <dbReference type="SAM" id="MobiDB-lite"/>
    </source>
</evidence>
<proteinExistence type="predicted"/>
<accession>A0A0A9GZQ1</accession>